<evidence type="ECO:0000313" key="7">
    <source>
        <dbReference type="EMBL" id="TBU07393.1"/>
    </source>
</evidence>
<dbReference type="GO" id="GO:0006364">
    <property type="term" value="P:rRNA processing"/>
    <property type="evidence" value="ECO:0007669"/>
    <property type="project" value="UniProtKB-KW"/>
</dbReference>
<keyword evidence="5" id="KW-0418">Kinase</keyword>
<accession>A0A4Q9LH08</accession>
<evidence type="ECO:0000256" key="2">
    <source>
        <dbReference type="ARBA" id="ARBA00022552"/>
    </source>
</evidence>
<evidence type="ECO:0000256" key="3">
    <source>
        <dbReference type="ARBA" id="ARBA00022679"/>
    </source>
</evidence>
<proteinExistence type="predicted"/>
<evidence type="ECO:0000256" key="4">
    <source>
        <dbReference type="ARBA" id="ARBA00022741"/>
    </source>
</evidence>
<evidence type="ECO:0000256" key="1">
    <source>
        <dbReference type="ARBA" id="ARBA00022517"/>
    </source>
</evidence>
<dbReference type="Proteomes" id="UP000293045">
    <property type="component" value="Unassembled WGS sequence"/>
</dbReference>
<evidence type="ECO:0000313" key="8">
    <source>
        <dbReference type="Proteomes" id="UP000293045"/>
    </source>
</evidence>
<name>A0A4Q9LH08_9MICR</name>
<organism evidence="7 8">
    <name type="scientific">Hamiltosporidium magnivora</name>
    <dbReference type="NCBI Taxonomy" id="148818"/>
    <lineage>
        <taxon>Eukaryota</taxon>
        <taxon>Fungi</taxon>
        <taxon>Fungi incertae sedis</taxon>
        <taxon>Microsporidia</taxon>
        <taxon>Dubosqiidae</taxon>
        <taxon>Hamiltosporidium</taxon>
    </lineage>
</organism>
<evidence type="ECO:0000256" key="5">
    <source>
        <dbReference type="ARBA" id="ARBA00022777"/>
    </source>
</evidence>
<dbReference type="GO" id="GO:0004017">
    <property type="term" value="F:AMP kinase activity"/>
    <property type="evidence" value="ECO:0007669"/>
    <property type="project" value="InterPro"/>
</dbReference>
<dbReference type="EMBL" id="PIXR01000325">
    <property type="protein sequence ID" value="TBU07393.1"/>
    <property type="molecule type" value="Genomic_DNA"/>
</dbReference>
<dbReference type="VEuPathDB" id="MicrosporidiaDB:CWI36_0385p0020"/>
<dbReference type="SUPFAM" id="SSF52540">
    <property type="entry name" value="P-loop containing nucleoside triphosphate hydrolases"/>
    <property type="match status" value="1"/>
</dbReference>
<sequence length="162" mass="19181">MKILICGTPGVGKSFISKKLHVDFLWPHIDLSEYIKSKKLYDEYNQRYDTFTFKSKKVRNSLNKYLQPLESYIIDTHTPEIVCKIKFDIIFILKSSLNVLRQRYEIREYSEEKIQENLMCEIMNVVEEDCREIFGNTNVFVFGENCDSIDYNQIVKEINVGI</sequence>
<reference evidence="7 8" key="1">
    <citation type="submission" date="2017-12" db="EMBL/GenBank/DDBJ databases">
        <authorList>
            <person name="Pombert J.-F."/>
            <person name="Haag K.L."/>
            <person name="Ebert D."/>
        </authorList>
    </citation>
    <scope>NUCLEOTIDE SEQUENCE [LARGE SCALE GENOMIC DNA]</scope>
    <source>
        <strain evidence="7">IL-BN-2</strain>
    </source>
</reference>
<dbReference type="InterPro" id="IPR027417">
    <property type="entry name" value="P-loop_NTPase"/>
</dbReference>
<keyword evidence="3" id="KW-0808">Transferase</keyword>
<keyword evidence="2" id="KW-0698">rRNA processing</keyword>
<dbReference type="PANTHER" id="PTHR12595:SF0">
    <property type="entry name" value="ADENYLATE KINASE ISOENZYME 6"/>
    <property type="match status" value="1"/>
</dbReference>
<protein>
    <submittedName>
        <fullName evidence="7">AAA domain-containing protein</fullName>
    </submittedName>
</protein>
<dbReference type="Gene3D" id="3.40.50.300">
    <property type="entry name" value="P-loop containing nucleotide triphosphate hydrolases"/>
    <property type="match status" value="1"/>
</dbReference>
<dbReference type="GO" id="GO:0005524">
    <property type="term" value="F:ATP binding"/>
    <property type="evidence" value="ECO:0007669"/>
    <property type="project" value="UniProtKB-KW"/>
</dbReference>
<dbReference type="Pfam" id="PF13238">
    <property type="entry name" value="AAA_18"/>
    <property type="match status" value="1"/>
</dbReference>
<keyword evidence="4" id="KW-0547">Nucleotide-binding</keyword>
<dbReference type="PANTHER" id="PTHR12595">
    <property type="entry name" value="POS9-ACTIVATING FACTOR FAP7-RELATED"/>
    <property type="match status" value="1"/>
</dbReference>
<comment type="caution">
    <text evidence="7">The sequence shown here is derived from an EMBL/GenBank/DDBJ whole genome shotgun (WGS) entry which is preliminary data.</text>
</comment>
<dbReference type="AlphaFoldDB" id="A0A4Q9LH08"/>
<evidence type="ECO:0000256" key="6">
    <source>
        <dbReference type="ARBA" id="ARBA00022840"/>
    </source>
</evidence>
<keyword evidence="6" id="KW-0067">ATP-binding</keyword>
<keyword evidence="1" id="KW-0690">Ribosome biogenesis</keyword>
<gene>
    <name evidence="7" type="ORF">CWI39_0325p0020</name>
</gene>
<dbReference type="InterPro" id="IPR020618">
    <property type="entry name" value="Adenyl_kinase_AK6"/>
</dbReference>
<dbReference type="VEuPathDB" id="MicrosporidiaDB:CWI39_0325p0020"/>
<dbReference type="GO" id="GO:0016887">
    <property type="term" value="F:ATP hydrolysis activity"/>
    <property type="evidence" value="ECO:0007669"/>
    <property type="project" value="InterPro"/>
</dbReference>